<sequence>MRLVIFAILTFFLIMFVNSYSQDPKIIEGTIEKKFYQEKKCIQELTYEPALNMYLSKENCEGPRWTITINNKEFQVTETLYNKLEVDSFYSLSYHPFKGLSLLKK</sequence>
<dbReference type="AlphaFoldDB" id="A0A6H0A114"/>
<organism evidence="1">
    <name type="scientific">Lysinibacillus sphaericus</name>
    <name type="common">Bacillus sphaericus</name>
    <dbReference type="NCBI Taxonomy" id="1421"/>
    <lineage>
        <taxon>Bacteria</taxon>
        <taxon>Bacillati</taxon>
        <taxon>Bacillota</taxon>
        <taxon>Bacilli</taxon>
        <taxon>Bacillales</taxon>
        <taxon>Bacillaceae</taxon>
        <taxon>Lysinibacillus</taxon>
    </lineage>
</organism>
<keyword evidence="1" id="KW-0614">Plasmid</keyword>
<protein>
    <submittedName>
        <fullName evidence="1">Uncharacterized protein</fullName>
    </submittedName>
</protein>
<accession>A0A6H0A114</accession>
<evidence type="ECO:0000313" key="1">
    <source>
        <dbReference type="EMBL" id="QIS31243.1"/>
    </source>
</evidence>
<name>A0A6H0A114_LYSSH</name>
<dbReference type="EMBL" id="MT075580">
    <property type="protein sequence ID" value="QIS31243.1"/>
    <property type="molecule type" value="Genomic_DNA"/>
</dbReference>
<reference evidence="1" key="1">
    <citation type="submission" date="2020-02" db="EMBL/GenBank/DDBJ databases">
        <authorList>
            <person name="Hu X."/>
            <person name="Yuan Z."/>
            <person name="Cheng J."/>
            <person name="Geng P."/>
        </authorList>
    </citation>
    <scope>NUCLEOTIDE SEQUENCE</scope>
    <source>
        <strain evidence="1">SSII-1</strain>
        <plasmid evidence="1">pSSII-1</plasmid>
    </source>
</reference>
<proteinExistence type="predicted"/>
<geneLocation type="plasmid" evidence="1">
    <name>pSSII-1</name>
</geneLocation>
<dbReference type="RefSeq" id="WP_031417323.1">
    <property type="nucleotide sequence ID" value="NZ_CP064071.1"/>
</dbReference>